<organism evidence="4 5">
    <name type="scientific">Prymnesium parvum</name>
    <name type="common">Toxic golden alga</name>
    <dbReference type="NCBI Taxonomy" id="97485"/>
    <lineage>
        <taxon>Eukaryota</taxon>
        <taxon>Haptista</taxon>
        <taxon>Haptophyta</taxon>
        <taxon>Prymnesiophyceae</taxon>
        <taxon>Prymnesiales</taxon>
        <taxon>Prymnesiaceae</taxon>
        <taxon>Prymnesium</taxon>
    </lineage>
</organism>
<feature type="coiled-coil region" evidence="1">
    <location>
        <begin position="88"/>
        <end position="117"/>
    </location>
</feature>
<evidence type="ECO:0000313" key="4">
    <source>
        <dbReference type="EMBL" id="KAL1507350.1"/>
    </source>
</evidence>
<evidence type="ECO:0000313" key="5">
    <source>
        <dbReference type="Proteomes" id="UP001515480"/>
    </source>
</evidence>
<keyword evidence="3" id="KW-0732">Signal</keyword>
<proteinExistence type="predicted"/>
<reference evidence="4 5" key="1">
    <citation type="journal article" date="2024" name="Science">
        <title>Giant polyketide synthase enzymes in the biosynthesis of giant marine polyether toxins.</title>
        <authorList>
            <person name="Fallon T.R."/>
            <person name="Shende V.V."/>
            <person name="Wierzbicki I.H."/>
            <person name="Pendleton A.L."/>
            <person name="Watervoot N.F."/>
            <person name="Auber R.P."/>
            <person name="Gonzalez D.J."/>
            <person name="Wisecaver J.H."/>
            <person name="Moore B.S."/>
        </authorList>
    </citation>
    <scope>NUCLEOTIDE SEQUENCE [LARGE SCALE GENOMIC DNA]</scope>
    <source>
        <strain evidence="4 5">12B1</strain>
    </source>
</reference>
<keyword evidence="1" id="KW-0175">Coiled coil</keyword>
<keyword evidence="5" id="KW-1185">Reference proteome</keyword>
<dbReference type="Proteomes" id="UP001515480">
    <property type="component" value="Unassembled WGS sequence"/>
</dbReference>
<feature type="chain" id="PRO_5044261061" evidence="3">
    <location>
        <begin position="21"/>
        <end position="171"/>
    </location>
</feature>
<feature type="signal peptide" evidence="3">
    <location>
        <begin position="1"/>
        <end position="20"/>
    </location>
</feature>
<dbReference type="EMBL" id="JBGBPQ010000018">
    <property type="protein sequence ID" value="KAL1507350.1"/>
    <property type="molecule type" value="Genomic_DNA"/>
</dbReference>
<gene>
    <name evidence="4" type="ORF">AB1Y20_008196</name>
</gene>
<evidence type="ECO:0000256" key="3">
    <source>
        <dbReference type="SAM" id="SignalP"/>
    </source>
</evidence>
<sequence>MVHAALLLCSLSWFPAPFPSSTPRALSPLSMAGGRMALLPQVDDDDDGLVDEHAPLDPPQGFLELFSPSTRRKLALGILLPTLVITGLNRANVEAELVEREREVAQLQRAIAEDIRRRQSLQGAVDEQLFAVEPPPPRDGRSRGEAVNTADGYRKIIQSYKQPWYELVFGR</sequence>
<dbReference type="AlphaFoldDB" id="A0AB34IXA3"/>
<feature type="region of interest" description="Disordered" evidence="2">
    <location>
        <begin position="126"/>
        <end position="147"/>
    </location>
</feature>
<evidence type="ECO:0000256" key="2">
    <source>
        <dbReference type="SAM" id="MobiDB-lite"/>
    </source>
</evidence>
<comment type="caution">
    <text evidence="4">The sequence shown here is derived from an EMBL/GenBank/DDBJ whole genome shotgun (WGS) entry which is preliminary data.</text>
</comment>
<name>A0AB34IXA3_PRYPA</name>
<accession>A0AB34IXA3</accession>
<evidence type="ECO:0000256" key="1">
    <source>
        <dbReference type="SAM" id="Coils"/>
    </source>
</evidence>
<protein>
    <submittedName>
        <fullName evidence="4">Uncharacterized protein</fullName>
    </submittedName>
</protein>